<dbReference type="OrthoDB" id="3269405at2759"/>
<feature type="region of interest" description="Disordered" evidence="1">
    <location>
        <begin position="1"/>
        <end position="24"/>
    </location>
</feature>
<dbReference type="AlphaFoldDB" id="A0A9P3GE06"/>
<accession>A0A9P3GE06</accession>
<reference evidence="2 3" key="1">
    <citation type="submission" date="2021-08" db="EMBL/GenBank/DDBJ databases">
        <title>Draft Genome Sequence of Phanerochaete sordida strain YK-624.</title>
        <authorList>
            <person name="Mori T."/>
            <person name="Dohra H."/>
            <person name="Suzuki T."/>
            <person name="Kawagishi H."/>
            <person name="Hirai H."/>
        </authorList>
    </citation>
    <scope>NUCLEOTIDE SEQUENCE [LARGE SCALE GENOMIC DNA]</scope>
    <source>
        <strain evidence="2 3">YK-624</strain>
    </source>
</reference>
<feature type="compositionally biased region" description="Basic and acidic residues" evidence="1">
    <location>
        <begin position="1"/>
        <end position="10"/>
    </location>
</feature>
<gene>
    <name evidence="2" type="ORF">PsYK624_091760</name>
</gene>
<evidence type="ECO:0000313" key="3">
    <source>
        <dbReference type="Proteomes" id="UP000703269"/>
    </source>
</evidence>
<comment type="caution">
    <text evidence="2">The sequence shown here is derived from an EMBL/GenBank/DDBJ whole genome shotgun (WGS) entry which is preliminary data.</text>
</comment>
<evidence type="ECO:0000256" key="1">
    <source>
        <dbReference type="SAM" id="MobiDB-lite"/>
    </source>
</evidence>
<keyword evidence="3" id="KW-1185">Reference proteome</keyword>
<dbReference type="Proteomes" id="UP000703269">
    <property type="component" value="Unassembled WGS sequence"/>
</dbReference>
<organism evidence="2 3">
    <name type="scientific">Phanerochaete sordida</name>
    <dbReference type="NCBI Taxonomy" id="48140"/>
    <lineage>
        <taxon>Eukaryota</taxon>
        <taxon>Fungi</taxon>
        <taxon>Dikarya</taxon>
        <taxon>Basidiomycota</taxon>
        <taxon>Agaricomycotina</taxon>
        <taxon>Agaricomycetes</taxon>
        <taxon>Polyporales</taxon>
        <taxon>Phanerochaetaceae</taxon>
        <taxon>Phanerochaete</taxon>
    </lineage>
</organism>
<evidence type="ECO:0000313" key="2">
    <source>
        <dbReference type="EMBL" id="GJE93017.1"/>
    </source>
</evidence>
<name>A0A9P3GE06_9APHY</name>
<protein>
    <submittedName>
        <fullName evidence="2">Uncharacterized protein</fullName>
    </submittedName>
</protein>
<proteinExistence type="predicted"/>
<dbReference type="EMBL" id="BPQB01000029">
    <property type="protein sequence ID" value="GJE93017.1"/>
    <property type="molecule type" value="Genomic_DNA"/>
</dbReference>
<sequence>MYTEEPRPLEELVPQRPYTSRSSHSFHGGSIINFTKDGAGIFLWHVLLFEEAFVPEAWLAEAAVPPGSTGQKIQIRLNWPGCKGLSESINILDHKGDPQPVSKFKLLRRVAVAIDKMMNTNTRLPGQNDGPWRIGPDGVRFYQIRLHSLRQVAKASWQPVLFWCGRPLEGVDDAPGV</sequence>